<evidence type="ECO:0000256" key="2">
    <source>
        <dbReference type="ARBA" id="ARBA00004651"/>
    </source>
</evidence>
<dbReference type="GO" id="GO:0005886">
    <property type="term" value="C:plasma membrane"/>
    <property type="evidence" value="ECO:0007669"/>
    <property type="project" value="UniProtKB-SubCell"/>
</dbReference>
<keyword evidence="16" id="KW-0594">Phospholipid biosynthesis</keyword>
<evidence type="ECO:0000256" key="18">
    <source>
        <dbReference type="RuleBase" id="RU003938"/>
    </source>
</evidence>
<comment type="pathway">
    <text evidence="3 18">Phospholipid metabolism; CDP-diacylglycerol biosynthesis; CDP-diacylglycerol from sn-glycerol 3-phosphate: step 3/3.</text>
</comment>
<evidence type="ECO:0000256" key="15">
    <source>
        <dbReference type="ARBA" id="ARBA00023136"/>
    </source>
</evidence>
<evidence type="ECO:0000256" key="9">
    <source>
        <dbReference type="ARBA" id="ARBA00022516"/>
    </source>
</evidence>
<dbReference type="PROSITE" id="PS01315">
    <property type="entry name" value="CDS"/>
    <property type="match status" value="1"/>
</dbReference>
<keyword evidence="12 18" id="KW-0548">Nucleotidyltransferase</keyword>
<dbReference type="Pfam" id="PF01148">
    <property type="entry name" value="CTP_transf_1"/>
    <property type="match status" value="2"/>
</dbReference>
<feature type="transmembrane region" description="Helical" evidence="19">
    <location>
        <begin position="278"/>
        <end position="300"/>
    </location>
</feature>
<comment type="subcellular location">
    <subcellularLocation>
        <location evidence="2">Cell membrane</location>
        <topology evidence="2">Multi-pass membrane protein</topology>
    </subcellularLocation>
</comment>
<accession>A0A8J7CDC6</accession>
<dbReference type="PANTHER" id="PTHR46382:SF1">
    <property type="entry name" value="PHOSPHATIDATE CYTIDYLYLTRANSFERASE"/>
    <property type="match status" value="1"/>
</dbReference>
<dbReference type="GO" id="GO:0016024">
    <property type="term" value="P:CDP-diacylglycerol biosynthetic process"/>
    <property type="evidence" value="ECO:0007669"/>
    <property type="project" value="UniProtKB-UniPathway"/>
</dbReference>
<feature type="transmembrane region" description="Helical" evidence="19">
    <location>
        <begin position="161"/>
        <end position="179"/>
    </location>
</feature>
<keyword evidence="10 18" id="KW-0808">Transferase</keyword>
<evidence type="ECO:0000256" key="19">
    <source>
        <dbReference type="SAM" id="Phobius"/>
    </source>
</evidence>
<feature type="transmembrane region" description="Helical" evidence="19">
    <location>
        <begin position="213"/>
        <end position="232"/>
    </location>
</feature>
<evidence type="ECO:0000313" key="20">
    <source>
        <dbReference type="EMBL" id="MBE1236919.1"/>
    </source>
</evidence>
<evidence type="ECO:0000256" key="1">
    <source>
        <dbReference type="ARBA" id="ARBA00001698"/>
    </source>
</evidence>
<keyword evidence="15 19" id="KW-0472">Membrane</keyword>
<keyword evidence="14" id="KW-0443">Lipid metabolism</keyword>
<evidence type="ECO:0000256" key="17">
    <source>
        <dbReference type="ARBA" id="ARBA00023264"/>
    </source>
</evidence>
<feature type="transmembrane region" description="Helical" evidence="19">
    <location>
        <begin position="188"/>
        <end position="207"/>
    </location>
</feature>
<keyword evidence="17" id="KW-1208">Phospholipid metabolism</keyword>
<keyword evidence="9" id="KW-0444">Lipid biosynthesis</keyword>
<dbReference type="AlphaFoldDB" id="A0A8J7CDC6"/>
<comment type="pathway">
    <text evidence="4">Lipid metabolism.</text>
</comment>
<gene>
    <name evidence="20" type="ORF">IHV25_04565</name>
</gene>
<evidence type="ECO:0000256" key="11">
    <source>
        <dbReference type="ARBA" id="ARBA00022692"/>
    </source>
</evidence>
<feature type="transmembrane region" description="Helical" evidence="19">
    <location>
        <begin position="57"/>
        <end position="76"/>
    </location>
</feature>
<protein>
    <recommendedName>
        <fullName evidence="7 18">Phosphatidate cytidylyltransferase</fullName>
        <ecNumber evidence="6 18">2.7.7.41</ecNumber>
    </recommendedName>
</protein>
<keyword evidence="13 19" id="KW-1133">Transmembrane helix</keyword>
<proteinExistence type="inferred from homology"/>
<dbReference type="EC" id="2.7.7.41" evidence="6 18"/>
<evidence type="ECO:0000256" key="12">
    <source>
        <dbReference type="ARBA" id="ARBA00022695"/>
    </source>
</evidence>
<evidence type="ECO:0000256" key="3">
    <source>
        <dbReference type="ARBA" id="ARBA00005119"/>
    </source>
</evidence>
<evidence type="ECO:0000256" key="6">
    <source>
        <dbReference type="ARBA" id="ARBA00012487"/>
    </source>
</evidence>
<evidence type="ECO:0000256" key="10">
    <source>
        <dbReference type="ARBA" id="ARBA00022679"/>
    </source>
</evidence>
<dbReference type="GO" id="GO:0004605">
    <property type="term" value="F:phosphatidate cytidylyltransferase activity"/>
    <property type="evidence" value="ECO:0007669"/>
    <property type="project" value="UniProtKB-EC"/>
</dbReference>
<dbReference type="RefSeq" id="WP_192533918.1">
    <property type="nucleotide sequence ID" value="NZ_JACZHT010000002.1"/>
</dbReference>
<evidence type="ECO:0000256" key="5">
    <source>
        <dbReference type="ARBA" id="ARBA00010185"/>
    </source>
</evidence>
<evidence type="ECO:0000256" key="8">
    <source>
        <dbReference type="ARBA" id="ARBA00022475"/>
    </source>
</evidence>
<comment type="similarity">
    <text evidence="5 18">Belongs to the CDS family.</text>
</comment>
<name>A0A8J7CDC6_9PROT</name>
<sequence length="372" mass="39957">MLMTRVLSALVLAPLFLGVVWLGSPWFEALFALMGGIMAWEWSRISHRGQFTASGQVMGFTLSLMIALTAILPTVWPTEWREMTREEVGLAAPAPATDKAAESAPIGPDTRFYGYYALNPLTGGEIELGRGRVGPGVFGGPRDELTDANIRDVSRTLALPMMLWAGLLLVPAAAAVLVLERKNRESRWWDVTGLLYLGVTLLALVFFRAAAGWIPFLGLLVMVWATDTGAYFAGRAIGGAKLAPRISPNKTWAGLVGGAVCSGLAATLVLLARDVPPQAQALIMVAFVVGALVAVVAQGGDLFESFLKRRFDQKDSSHIIPGHGGLLDRFDGLLATAFLLVPFLVWLFQNPGPVRLGGHSLMILPPLTGTIW</sequence>
<keyword evidence="8" id="KW-1003">Cell membrane</keyword>
<evidence type="ECO:0000256" key="4">
    <source>
        <dbReference type="ARBA" id="ARBA00005189"/>
    </source>
</evidence>
<evidence type="ECO:0000256" key="13">
    <source>
        <dbReference type="ARBA" id="ARBA00022989"/>
    </source>
</evidence>
<keyword evidence="21" id="KW-1185">Reference proteome</keyword>
<dbReference type="PANTHER" id="PTHR46382">
    <property type="entry name" value="PHOSPHATIDATE CYTIDYLYLTRANSFERASE"/>
    <property type="match status" value="1"/>
</dbReference>
<feature type="transmembrane region" description="Helical" evidence="19">
    <location>
        <begin position="252"/>
        <end position="272"/>
    </location>
</feature>
<comment type="catalytic activity">
    <reaction evidence="1 18">
        <text>a 1,2-diacyl-sn-glycero-3-phosphate + CTP + H(+) = a CDP-1,2-diacyl-sn-glycerol + diphosphate</text>
        <dbReference type="Rhea" id="RHEA:16229"/>
        <dbReference type="ChEBI" id="CHEBI:15378"/>
        <dbReference type="ChEBI" id="CHEBI:33019"/>
        <dbReference type="ChEBI" id="CHEBI:37563"/>
        <dbReference type="ChEBI" id="CHEBI:58332"/>
        <dbReference type="ChEBI" id="CHEBI:58608"/>
        <dbReference type="EC" id="2.7.7.41"/>
    </reaction>
</comment>
<evidence type="ECO:0000256" key="14">
    <source>
        <dbReference type="ARBA" id="ARBA00023098"/>
    </source>
</evidence>
<reference evidence="20" key="1">
    <citation type="submission" date="2020-10" db="EMBL/GenBank/DDBJ databases">
        <title>Genome sequence of the unusual species of purple photosynthetic bacteria, Phaeovibrio sulfidiphilus DSM 23193, type strain.</title>
        <authorList>
            <person name="Kyndt J.A."/>
            <person name="Meyer T.E."/>
        </authorList>
    </citation>
    <scope>NUCLEOTIDE SEQUENCE</scope>
    <source>
        <strain evidence="20">DSM 23193</strain>
    </source>
</reference>
<dbReference type="EMBL" id="JACZHT010000002">
    <property type="protein sequence ID" value="MBE1236919.1"/>
    <property type="molecule type" value="Genomic_DNA"/>
</dbReference>
<evidence type="ECO:0000256" key="16">
    <source>
        <dbReference type="ARBA" id="ARBA00023209"/>
    </source>
</evidence>
<organism evidence="20 21">
    <name type="scientific">Phaeovibrio sulfidiphilus</name>
    <dbReference type="NCBI Taxonomy" id="1220600"/>
    <lineage>
        <taxon>Bacteria</taxon>
        <taxon>Pseudomonadati</taxon>
        <taxon>Pseudomonadota</taxon>
        <taxon>Alphaproteobacteria</taxon>
        <taxon>Rhodospirillales</taxon>
        <taxon>Rhodospirillaceae</taxon>
        <taxon>Phaeovibrio</taxon>
    </lineage>
</organism>
<evidence type="ECO:0000313" key="21">
    <source>
        <dbReference type="Proteomes" id="UP000631034"/>
    </source>
</evidence>
<keyword evidence="11 18" id="KW-0812">Transmembrane</keyword>
<dbReference type="UniPathway" id="UPA00557">
    <property type="reaction ID" value="UER00614"/>
</dbReference>
<dbReference type="Proteomes" id="UP000631034">
    <property type="component" value="Unassembled WGS sequence"/>
</dbReference>
<dbReference type="InterPro" id="IPR000374">
    <property type="entry name" value="PC_trans"/>
</dbReference>
<comment type="caution">
    <text evidence="20">The sequence shown here is derived from an EMBL/GenBank/DDBJ whole genome shotgun (WGS) entry which is preliminary data.</text>
</comment>
<evidence type="ECO:0000256" key="7">
    <source>
        <dbReference type="ARBA" id="ARBA00019373"/>
    </source>
</evidence>